<evidence type="ECO:0000313" key="1">
    <source>
        <dbReference type="EMBL" id="CAR71916.1"/>
    </source>
</evidence>
<organism evidence="1 2">
    <name type="scientific">Mycobacterium leprae (strain Br4923)</name>
    <dbReference type="NCBI Taxonomy" id="561304"/>
    <lineage>
        <taxon>Bacteria</taxon>
        <taxon>Bacillati</taxon>
        <taxon>Actinomycetota</taxon>
        <taxon>Actinomycetes</taxon>
        <taxon>Mycobacteriales</taxon>
        <taxon>Mycobacteriaceae</taxon>
        <taxon>Mycobacterium</taxon>
    </lineage>
</organism>
<accession>A0A0H3MRE9</accession>
<proteinExistence type="predicted"/>
<sequence>MVVSYRLSNRLSHQTRFALVLAGDTRCLPRNGGVWAGHNDGYVGVYGCGELSAKLAVLWFPNQGSEDVHRPIDAGVDGQSRSVRLTKYPLSTASDPHGLTTTWFDDRCKAKSSGSLP</sequence>
<gene>
    <name evidence="1" type="ordered locus">MLBr01821</name>
</gene>
<dbReference type="EMBL" id="FM211192">
    <property type="protein sequence ID" value="CAR71916.1"/>
    <property type="molecule type" value="Genomic_DNA"/>
</dbReference>
<dbReference type="Proteomes" id="UP000006900">
    <property type="component" value="Chromosome"/>
</dbReference>
<dbReference type="HOGENOM" id="CLU_2082198_0_0_11"/>
<dbReference type="AlphaFoldDB" id="A0A0H3MRE9"/>
<name>A0A0H3MRE9_MYCLB</name>
<dbReference type="KEGG" id="mlb:MLBr01821"/>
<reference evidence="1 2" key="1">
    <citation type="journal article" date="2009" name="Nat. Genet.">
        <title>Comparative genomic and phylogeographic analysis of Mycobacterium leprae.</title>
        <authorList>
            <person name="Monot M."/>
            <person name="Honore N."/>
            <person name="Garnier T."/>
            <person name="Zidane N."/>
            <person name="Sherafi D."/>
            <person name="Paniz-Mondolfi A."/>
            <person name="Matsuoka M."/>
            <person name="Taylor G.M."/>
            <person name="Donoghue H.D."/>
            <person name="Bouwman A."/>
            <person name="Mays S."/>
            <person name="Watson C."/>
            <person name="Lockwood D."/>
            <person name="Khamispour A."/>
            <person name="Dowlati Y."/>
            <person name="Jianping S."/>
            <person name="Rea T.H."/>
            <person name="Vera-Cabrera L."/>
            <person name="Stefani M.M."/>
            <person name="Banu S."/>
            <person name="Macdonald M."/>
            <person name="Sapkota B.R."/>
            <person name="Spencer J.S."/>
            <person name="Thomas J."/>
            <person name="Harshman K."/>
            <person name="Singh P."/>
            <person name="Busso P."/>
            <person name="Gattiker A."/>
            <person name="Rougemont J."/>
            <person name="Brennan P.J."/>
            <person name="Cole S.T."/>
        </authorList>
    </citation>
    <scope>NUCLEOTIDE SEQUENCE [LARGE SCALE GENOMIC DNA]</scope>
    <source>
        <strain evidence="2">Br4923</strain>
    </source>
</reference>
<evidence type="ECO:0000313" key="2">
    <source>
        <dbReference type="Proteomes" id="UP000006900"/>
    </source>
</evidence>
<protein>
    <submittedName>
        <fullName evidence="1">Uncharacterized protein</fullName>
    </submittedName>
</protein>